<name>A0A1C4XXB5_9ACTN</name>
<dbReference type="Proteomes" id="UP000198243">
    <property type="component" value="Chromosome I"/>
</dbReference>
<accession>A0A1C4XXB5</accession>
<dbReference type="AlphaFoldDB" id="A0A1C4XXB5"/>
<dbReference type="EMBL" id="LT607412">
    <property type="protein sequence ID" value="SCF12986.1"/>
    <property type="molecule type" value="Genomic_DNA"/>
</dbReference>
<dbReference type="InterPro" id="IPR019606">
    <property type="entry name" value="GerMN"/>
</dbReference>
<gene>
    <name evidence="2" type="ORF">GA0070607_5894</name>
</gene>
<dbReference type="SMART" id="SM00909">
    <property type="entry name" value="Germane"/>
    <property type="match status" value="1"/>
</dbReference>
<sequence length="187" mass="19533">MNHRHLAPLALAALLTGCGVPTDDAPRTVRPPRGPFHSAAPVETTAPAGRANETLCLVRDNRIVPVARRVDHAPTVEDHLRHLLAGPGTAERGSDLTSALPGAVNAAGATVTGTQARVAVDTPEDDAGRSDEVLALGQIVCTLTSRDDITTVVFLRDGKPLGVPRADGSLSEQPLTRADYAPLITPR</sequence>
<feature type="domain" description="GerMN" evidence="1">
    <location>
        <begin position="76"/>
        <end position="165"/>
    </location>
</feature>
<evidence type="ECO:0000313" key="2">
    <source>
        <dbReference type="EMBL" id="SCF12986.1"/>
    </source>
</evidence>
<keyword evidence="3" id="KW-1185">Reference proteome</keyword>
<protein>
    <submittedName>
        <fullName evidence="2">Sporulation and spore germination</fullName>
    </submittedName>
</protein>
<dbReference type="RefSeq" id="WP_089021049.1">
    <property type="nucleotide sequence ID" value="NZ_LT607412.1"/>
</dbReference>
<evidence type="ECO:0000259" key="1">
    <source>
        <dbReference type="SMART" id="SM00909"/>
    </source>
</evidence>
<dbReference type="PROSITE" id="PS51257">
    <property type="entry name" value="PROKAR_LIPOPROTEIN"/>
    <property type="match status" value="1"/>
</dbReference>
<reference evidence="3" key="1">
    <citation type="submission" date="2016-06" db="EMBL/GenBank/DDBJ databases">
        <authorList>
            <person name="Varghese N."/>
            <person name="Submissions Spin"/>
        </authorList>
    </citation>
    <scope>NUCLEOTIDE SEQUENCE [LARGE SCALE GENOMIC DNA]</scope>
    <source>
        <strain evidence="3">DSM 44875</strain>
    </source>
</reference>
<dbReference type="Pfam" id="PF10646">
    <property type="entry name" value="Germane"/>
    <property type="match status" value="1"/>
</dbReference>
<evidence type="ECO:0000313" key="3">
    <source>
        <dbReference type="Proteomes" id="UP000198243"/>
    </source>
</evidence>
<organism evidence="2 3">
    <name type="scientific">Micromonospora coriariae</name>
    <dbReference type="NCBI Taxonomy" id="285665"/>
    <lineage>
        <taxon>Bacteria</taxon>
        <taxon>Bacillati</taxon>
        <taxon>Actinomycetota</taxon>
        <taxon>Actinomycetes</taxon>
        <taxon>Micromonosporales</taxon>
        <taxon>Micromonosporaceae</taxon>
        <taxon>Micromonospora</taxon>
    </lineage>
</organism>
<proteinExistence type="predicted"/>
<dbReference type="OrthoDB" id="5181063at2"/>